<sequence length="216" mass="24458">MDVVQDQKTSGAGEDVWGEARPHQTSRSVRQRAETFLRYIDIKINIEFNVIAGICSWQTNWRAGGCRPLNTMNATLLSATAALFGAAIGGLSSLVTQRTQARAEWLAHDRIRRQELYREFIEQASQCYVHALQHKEPDVTALVSLFAKISRMRVQSSTEVAIEADQVGRKIVDTYDAPEKSFLELREMLADGSIDILNRFSDLCRDEFDSLRSEQF</sequence>
<name>A0ACC6RP02_9BURK</name>
<proteinExistence type="predicted"/>
<keyword evidence="2" id="KW-1185">Reference proteome</keyword>
<evidence type="ECO:0000313" key="2">
    <source>
        <dbReference type="Proteomes" id="UP001392318"/>
    </source>
</evidence>
<organism evidence="1 2">
    <name type="scientific">Paraburkholderia unamae</name>
    <dbReference type="NCBI Taxonomy" id="219649"/>
    <lineage>
        <taxon>Bacteria</taxon>
        <taxon>Pseudomonadati</taxon>
        <taxon>Pseudomonadota</taxon>
        <taxon>Betaproteobacteria</taxon>
        <taxon>Burkholderiales</taxon>
        <taxon>Burkholderiaceae</taxon>
        <taxon>Paraburkholderia</taxon>
    </lineage>
</organism>
<dbReference type="Proteomes" id="UP001392318">
    <property type="component" value="Unassembled WGS sequence"/>
</dbReference>
<dbReference type="EMBL" id="JAYMRU010000019">
    <property type="protein sequence ID" value="MEM5403182.1"/>
    <property type="molecule type" value="Genomic_DNA"/>
</dbReference>
<protein>
    <submittedName>
        <fullName evidence="1">Uncharacterized protein</fullName>
    </submittedName>
</protein>
<gene>
    <name evidence="1" type="ORF">VSR83_24410</name>
</gene>
<evidence type="ECO:0000313" key="1">
    <source>
        <dbReference type="EMBL" id="MEM5403182.1"/>
    </source>
</evidence>
<accession>A0ACC6RP02</accession>
<comment type="caution">
    <text evidence="1">The sequence shown here is derived from an EMBL/GenBank/DDBJ whole genome shotgun (WGS) entry which is preliminary data.</text>
</comment>
<reference evidence="1" key="1">
    <citation type="submission" date="2024-01" db="EMBL/GenBank/DDBJ databases">
        <title>The diversity of rhizobia nodulating Mimosa spp. in eleven states of Brazil covering several biomes is determined by host plant, location, and edaphic factors.</title>
        <authorList>
            <person name="Rouws L."/>
            <person name="Barauna A."/>
            <person name="Beukes C."/>
            <person name="De Faria S.M."/>
            <person name="Gross E."/>
            <person name="Dos Reis Junior F.B."/>
            <person name="Simon M."/>
            <person name="Maluk M."/>
            <person name="Odee D.W."/>
            <person name="Kenicer G."/>
            <person name="Young J.P.W."/>
            <person name="Reis V.M."/>
            <person name="Zilli J."/>
            <person name="James E.K."/>
        </authorList>
    </citation>
    <scope>NUCLEOTIDE SEQUENCE</scope>
    <source>
        <strain evidence="1">JPY452</strain>
    </source>
</reference>